<keyword evidence="3" id="KW-1185">Reference proteome</keyword>
<dbReference type="EMBL" id="OZ034822">
    <property type="protein sequence ID" value="CAL1411033.1"/>
    <property type="molecule type" value="Genomic_DNA"/>
</dbReference>
<feature type="signal peptide" evidence="1">
    <location>
        <begin position="1"/>
        <end position="21"/>
    </location>
</feature>
<proteinExistence type="predicted"/>
<feature type="chain" id="PRO_5043606796" evidence="1">
    <location>
        <begin position="22"/>
        <end position="69"/>
    </location>
</feature>
<protein>
    <submittedName>
        <fullName evidence="2">Uncharacterized protein</fullName>
    </submittedName>
</protein>
<organism evidence="2 3">
    <name type="scientific">Linum trigynum</name>
    <dbReference type="NCBI Taxonomy" id="586398"/>
    <lineage>
        <taxon>Eukaryota</taxon>
        <taxon>Viridiplantae</taxon>
        <taxon>Streptophyta</taxon>
        <taxon>Embryophyta</taxon>
        <taxon>Tracheophyta</taxon>
        <taxon>Spermatophyta</taxon>
        <taxon>Magnoliopsida</taxon>
        <taxon>eudicotyledons</taxon>
        <taxon>Gunneridae</taxon>
        <taxon>Pentapetalae</taxon>
        <taxon>rosids</taxon>
        <taxon>fabids</taxon>
        <taxon>Malpighiales</taxon>
        <taxon>Linaceae</taxon>
        <taxon>Linum</taxon>
    </lineage>
</organism>
<evidence type="ECO:0000313" key="3">
    <source>
        <dbReference type="Proteomes" id="UP001497516"/>
    </source>
</evidence>
<dbReference type="Proteomes" id="UP001497516">
    <property type="component" value="Chromosome 9"/>
</dbReference>
<evidence type="ECO:0000256" key="1">
    <source>
        <dbReference type="SAM" id="SignalP"/>
    </source>
</evidence>
<gene>
    <name evidence="2" type="ORF">LTRI10_LOCUS50411</name>
</gene>
<accession>A0AAV2GJW3</accession>
<evidence type="ECO:0000313" key="2">
    <source>
        <dbReference type="EMBL" id="CAL1411033.1"/>
    </source>
</evidence>
<sequence length="69" mass="7834">MEIWTKTTFLFLLTFAPAVHLLGDGDDGWTVKRKDGGGSARRRDEDGIWAAARKGSRRVRRDEEGSAWR</sequence>
<name>A0AAV2GJW3_9ROSI</name>
<reference evidence="2 3" key="1">
    <citation type="submission" date="2024-04" db="EMBL/GenBank/DDBJ databases">
        <authorList>
            <person name="Fracassetti M."/>
        </authorList>
    </citation>
    <scope>NUCLEOTIDE SEQUENCE [LARGE SCALE GENOMIC DNA]</scope>
</reference>
<dbReference type="AlphaFoldDB" id="A0AAV2GJW3"/>
<keyword evidence="1" id="KW-0732">Signal</keyword>